<dbReference type="InterPro" id="IPR014717">
    <property type="entry name" value="Transl_elong_EF1B/ribsomal_bS6"/>
</dbReference>
<dbReference type="Proteomes" id="UP001158576">
    <property type="component" value="Chromosome 1"/>
</dbReference>
<keyword evidence="4" id="KW-1185">Reference proteome</keyword>
<protein>
    <submittedName>
        <fullName evidence="3">Oidioi.mRNA.OKI2018_I69.chr1.g3263.t1.cds</fullName>
    </submittedName>
</protein>
<evidence type="ECO:0000259" key="2">
    <source>
        <dbReference type="Pfam" id="PF03462"/>
    </source>
</evidence>
<feature type="domain" description="Peptide chain release factor" evidence="2">
    <location>
        <begin position="252"/>
        <end position="322"/>
    </location>
</feature>
<dbReference type="SUPFAM" id="SSF75620">
    <property type="entry name" value="Release factor"/>
    <property type="match status" value="1"/>
</dbReference>
<dbReference type="SUPFAM" id="SSF57850">
    <property type="entry name" value="RING/U-box"/>
    <property type="match status" value="1"/>
</dbReference>
<dbReference type="InterPro" id="IPR045853">
    <property type="entry name" value="Pep_chain_release_fac_I_sf"/>
</dbReference>
<dbReference type="Gene3D" id="3.30.70.60">
    <property type="match status" value="1"/>
</dbReference>
<dbReference type="Pfam" id="PF03462">
    <property type="entry name" value="PCRF"/>
    <property type="match status" value="1"/>
</dbReference>
<dbReference type="InterPro" id="IPR005139">
    <property type="entry name" value="PCRF"/>
</dbReference>
<proteinExistence type="predicted"/>
<gene>
    <name evidence="3" type="ORF">OKIOD_LOCUS12028</name>
</gene>
<evidence type="ECO:0000313" key="3">
    <source>
        <dbReference type="EMBL" id="CAG5107323.1"/>
    </source>
</evidence>
<organism evidence="3 4">
    <name type="scientific">Oikopleura dioica</name>
    <name type="common">Tunicate</name>
    <dbReference type="NCBI Taxonomy" id="34765"/>
    <lineage>
        <taxon>Eukaryota</taxon>
        <taxon>Metazoa</taxon>
        <taxon>Chordata</taxon>
        <taxon>Tunicata</taxon>
        <taxon>Appendicularia</taxon>
        <taxon>Copelata</taxon>
        <taxon>Oikopleuridae</taxon>
        <taxon>Oikopleura</taxon>
    </lineage>
</organism>
<dbReference type="EMBL" id="OU015566">
    <property type="protein sequence ID" value="CAG5107323.1"/>
    <property type="molecule type" value="Genomic_DNA"/>
</dbReference>
<evidence type="ECO:0000256" key="1">
    <source>
        <dbReference type="SAM" id="Coils"/>
    </source>
</evidence>
<evidence type="ECO:0000313" key="4">
    <source>
        <dbReference type="Proteomes" id="UP001158576"/>
    </source>
</evidence>
<name>A0ABN7SZ14_OIKDI</name>
<reference evidence="3 4" key="1">
    <citation type="submission" date="2021-04" db="EMBL/GenBank/DDBJ databases">
        <authorList>
            <person name="Bliznina A."/>
        </authorList>
    </citation>
    <scope>NUCLEOTIDE SEQUENCE [LARGE SCALE GENOMIC DNA]</scope>
</reference>
<keyword evidence="1" id="KW-0175">Coiled coil</keyword>
<feature type="coiled-coil region" evidence="1">
    <location>
        <begin position="268"/>
        <end position="302"/>
    </location>
</feature>
<accession>A0ABN7SZ14</accession>
<sequence>MSFERKAISLPARPEDLMPVYESASSIESEGSDDVFESFGEGHEEEFFRVLEQRKSDDIGECFKEEAKPVAKKQLDVTIFSSTSTYYSTVSNDSALKTADLLALSSDQEHFEFQRVSTSTNASEPVRLRTLSKSALDPKKPPAKPEKKELFISLEELEKLTLEDNDAEGEFEQGAEIFKLKTWNHASLWKWDVDCDICAICRVVVTEPCLKNSSKDANILENVNKILLHLAPLRIPELKNESKNHVESLLYLRELNENVAKEQDPEMKELLREEIKESEEQISEIEEEVFDILAEYETEEAEKANFVVEAGAGGDEAGIFARKNKMRFEIAAMLRAQTKKRTHEMCVAITKTLFAQNCVVRNFESHGIRTLARATRRQNFSSNEKYHQQKVERPLIPDDINIQEVMEEDRANNRGYSFEGHKNYLAAGDAIYTEGNFVTWDLHAPSSIKMEIEKILGEHNDVIKFAILDYNKANPGKKPCEGWEKIDYEEEMANKTGMIHPHRVQPYRQYTPNEFSDQEGMPHIMSVNKQYGGNKYNPNGFHALKRWGAANRPGNRSFYTEENLKELL</sequence>